<dbReference type="RefSeq" id="WP_014408757.1">
    <property type="nucleotide sequence ID" value="NC_017042.1"/>
</dbReference>
<keyword evidence="2" id="KW-1185">Reference proteome</keyword>
<sequence>MVWSDQDIRDQFHKNSDEDFNISRLYSKIINWLNNRHLEKTQNKYKNKDEVIEQG</sequence>
<name>A0AAI8F7L1_RICR3</name>
<evidence type="ECO:0000313" key="2">
    <source>
        <dbReference type="Proteomes" id="UP000008006"/>
    </source>
</evidence>
<accession>A0AAI8F7L1</accession>
<dbReference type="EMBL" id="CP003342">
    <property type="protein sequence ID" value="AFC72548.1"/>
    <property type="molecule type" value="Genomic_DNA"/>
</dbReference>
<protein>
    <submittedName>
        <fullName evidence="1">NACHT domain-containing protein</fullName>
    </submittedName>
</protein>
<reference evidence="2" key="1">
    <citation type="submission" date="2012-02" db="EMBL/GenBank/DDBJ databases">
        <title>Complete genome sequence of Rickettsia rhipicephali strain 3-7-female6-CWPP.</title>
        <authorList>
            <person name="Johnson S.L."/>
            <person name="Munk A.C."/>
            <person name="Han S."/>
            <person name="Bruce D.C."/>
            <person name="Dasch G.A."/>
        </authorList>
    </citation>
    <scope>NUCLEOTIDE SEQUENCE [LARGE SCALE GENOMIC DNA]</scope>
    <source>
        <strain evidence="2">3-7-female6-CWPP</strain>
    </source>
</reference>
<dbReference type="AlphaFoldDB" id="A0AAI8F7L1"/>
<dbReference type="Proteomes" id="UP000008006">
    <property type="component" value="Chromosome"/>
</dbReference>
<proteinExistence type="predicted"/>
<dbReference type="KEGG" id="rre:MCC_05105"/>
<gene>
    <name evidence="1" type="ordered locus">MCC_05105</name>
</gene>
<evidence type="ECO:0000313" key="1">
    <source>
        <dbReference type="EMBL" id="AFC72548.1"/>
    </source>
</evidence>
<organism evidence="1 2">
    <name type="scientific">Rickettsia rhipicephali (strain 3-7-female6-CWPP)</name>
    <dbReference type="NCBI Taxonomy" id="1105113"/>
    <lineage>
        <taxon>Bacteria</taxon>
        <taxon>Pseudomonadati</taxon>
        <taxon>Pseudomonadota</taxon>
        <taxon>Alphaproteobacteria</taxon>
        <taxon>Rickettsiales</taxon>
        <taxon>Rickettsiaceae</taxon>
        <taxon>Rickettsieae</taxon>
        <taxon>Rickettsia</taxon>
        <taxon>spotted fever group</taxon>
    </lineage>
</organism>